<dbReference type="GO" id="GO:0000160">
    <property type="term" value="P:phosphorelay signal transduction system"/>
    <property type="evidence" value="ECO:0007669"/>
    <property type="project" value="InterPro"/>
</dbReference>
<evidence type="ECO:0000259" key="2">
    <source>
        <dbReference type="PROSITE" id="PS50110"/>
    </source>
</evidence>
<feature type="modified residue" description="4-aspartylphosphate" evidence="1">
    <location>
        <position position="54"/>
    </location>
</feature>
<name>A0A7W9X4M1_9BURK</name>
<dbReference type="Proteomes" id="UP000540787">
    <property type="component" value="Unassembled WGS sequence"/>
</dbReference>
<feature type="domain" description="Response regulatory" evidence="2">
    <location>
        <begin position="3"/>
        <end position="120"/>
    </location>
</feature>
<proteinExistence type="predicted"/>
<accession>A0A7W9X4M1</accession>
<gene>
    <name evidence="3" type="ORF">HD842_004597</name>
</gene>
<dbReference type="PANTHER" id="PTHR44520">
    <property type="entry name" value="RESPONSE REGULATOR RCP1-RELATED"/>
    <property type="match status" value="1"/>
</dbReference>
<sequence>MKNILLVDDLGIDVMLTRLALQEFAFDHQLVVASDGAEAFEMIREQRFDLLLLDIKMPQVDGFELLARLRAEALAGMPVIVVSGSGLAADRERAQALGVDDYVQKAVDYTGFKRELKAALVRQGCPAG</sequence>
<dbReference type="PROSITE" id="PS50110">
    <property type="entry name" value="RESPONSE_REGULATORY"/>
    <property type="match status" value="1"/>
</dbReference>
<dbReference type="Gene3D" id="3.40.50.2300">
    <property type="match status" value="1"/>
</dbReference>
<dbReference type="InterPro" id="IPR001789">
    <property type="entry name" value="Sig_transdc_resp-reg_receiver"/>
</dbReference>
<evidence type="ECO:0000313" key="4">
    <source>
        <dbReference type="Proteomes" id="UP000540787"/>
    </source>
</evidence>
<dbReference type="InterPro" id="IPR052893">
    <property type="entry name" value="TCS_response_regulator"/>
</dbReference>
<reference evidence="3 4" key="1">
    <citation type="submission" date="2020-08" db="EMBL/GenBank/DDBJ databases">
        <title>The Agave Microbiome: Exploring the role of microbial communities in plant adaptations to desert environments.</title>
        <authorList>
            <person name="Partida-Martinez L.P."/>
        </authorList>
    </citation>
    <scope>NUCLEOTIDE SEQUENCE [LARGE SCALE GENOMIC DNA]</scope>
    <source>
        <strain evidence="3 4">AT3.2</strain>
    </source>
</reference>
<protein>
    <submittedName>
        <fullName evidence="3">CheY-like chemotaxis protein</fullName>
    </submittedName>
</protein>
<dbReference type="InterPro" id="IPR011006">
    <property type="entry name" value="CheY-like_superfamily"/>
</dbReference>
<dbReference type="PANTHER" id="PTHR44520:SF2">
    <property type="entry name" value="RESPONSE REGULATOR RCP1"/>
    <property type="match status" value="1"/>
</dbReference>
<dbReference type="RefSeq" id="WP_183558092.1">
    <property type="nucleotide sequence ID" value="NZ_JACHBX010000006.1"/>
</dbReference>
<keyword evidence="1" id="KW-0597">Phosphoprotein</keyword>
<dbReference type="SUPFAM" id="SSF52172">
    <property type="entry name" value="CheY-like"/>
    <property type="match status" value="1"/>
</dbReference>
<comment type="caution">
    <text evidence="3">The sequence shown here is derived from an EMBL/GenBank/DDBJ whole genome shotgun (WGS) entry which is preliminary data.</text>
</comment>
<dbReference type="AlphaFoldDB" id="A0A7W9X4M1"/>
<evidence type="ECO:0000256" key="1">
    <source>
        <dbReference type="PROSITE-ProRule" id="PRU00169"/>
    </source>
</evidence>
<keyword evidence="4" id="KW-1185">Reference proteome</keyword>
<dbReference type="EMBL" id="JACHBX010000006">
    <property type="protein sequence ID" value="MBB6136419.1"/>
    <property type="molecule type" value="Genomic_DNA"/>
</dbReference>
<dbReference type="SMART" id="SM00448">
    <property type="entry name" value="REC"/>
    <property type="match status" value="1"/>
</dbReference>
<evidence type="ECO:0000313" key="3">
    <source>
        <dbReference type="EMBL" id="MBB6136419.1"/>
    </source>
</evidence>
<organism evidence="3 4">
    <name type="scientific">Massilia aurea</name>
    <dbReference type="NCBI Taxonomy" id="373040"/>
    <lineage>
        <taxon>Bacteria</taxon>
        <taxon>Pseudomonadati</taxon>
        <taxon>Pseudomonadota</taxon>
        <taxon>Betaproteobacteria</taxon>
        <taxon>Burkholderiales</taxon>
        <taxon>Oxalobacteraceae</taxon>
        <taxon>Telluria group</taxon>
        <taxon>Massilia</taxon>
    </lineage>
</organism>
<dbReference type="Pfam" id="PF00072">
    <property type="entry name" value="Response_reg"/>
    <property type="match status" value="1"/>
</dbReference>